<dbReference type="OrthoDB" id="8505037at2"/>
<feature type="signal peptide" evidence="1">
    <location>
        <begin position="1"/>
        <end position="22"/>
    </location>
</feature>
<proteinExistence type="predicted"/>
<comment type="caution">
    <text evidence="2">The sequence shown here is derived from an EMBL/GenBank/DDBJ whole genome shotgun (WGS) entry which is preliminary data.</text>
</comment>
<sequence>MAPHTYAVAVMIFLSSTIYGQAADFGDVDCSIGSKMKPRTIMCLPRIPRSWIVCTGFPDSRGEGLWKDTGVPCEQPPPRSPAEYRPTTVVLHPPPLAPDAKRVIDQFLGIYFHCTSTSKVSWTGDACAEITQEFIRQAEAAKIPYALVAAFETDGAKRTKGDAAGIPLGSELQWTVSFKAEDTGSFSLDQQITGVVEMVPGIWSVRPVIIGGGINMESRTTRKDTVGAAKDLLKRDFDHLLAVH</sequence>
<gene>
    <name evidence="2" type="ORF">RSO01_61030</name>
</gene>
<evidence type="ECO:0000256" key="1">
    <source>
        <dbReference type="SAM" id="SignalP"/>
    </source>
</evidence>
<dbReference type="Proteomes" id="UP000321058">
    <property type="component" value="Unassembled WGS sequence"/>
</dbReference>
<reference evidence="2 3" key="1">
    <citation type="submission" date="2019-07" db="EMBL/GenBank/DDBJ databases">
        <title>Whole genome shotgun sequence of Reyranella soli NBRC 108950.</title>
        <authorList>
            <person name="Hosoyama A."/>
            <person name="Uohara A."/>
            <person name="Ohji S."/>
            <person name="Ichikawa N."/>
        </authorList>
    </citation>
    <scope>NUCLEOTIDE SEQUENCE [LARGE SCALE GENOMIC DNA]</scope>
    <source>
        <strain evidence="2 3">NBRC 108950</strain>
    </source>
</reference>
<organism evidence="2 3">
    <name type="scientific">Reyranella soli</name>
    <dbReference type="NCBI Taxonomy" id="1230389"/>
    <lineage>
        <taxon>Bacteria</taxon>
        <taxon>Pseudomonadati</taxon>
        <taxon>Pseudomonadota</taxon>
        <taxon>Alphaproteobacteria</taxon>
        <taxon>Hyphomicrobiales</taxon>
        <taxon>Reyranellaceae</taxon>
        <taxon>Reyranella</taxon>
    </lineage>
</organism>
<keyword evidence="3" id="KW-1185">Reference proteome</keyword>
<feature type="chain" id="PRO_5022152874" evidence="1">
    <location>
        <begin position="23"/>
        <end position="244"/>
    </location>
</feature>
<evidence type="ECO:0000313" key="2">
    <source>
        <dbReference type="EMBL" id="GEP58937.1"/>
    </source>
</evidence>
<dbReference type="RefSeq" id="WP_147154319.1">
    <property type="nucleotide sequence ID" value="NZ_BKAJ01000114.1"/>
</dbReference>
<dbReference type="AlphaFoldDB" id="A0A512NJ08"/>
<name>A0A512NJ08_9HYPH</name>
<dbReference type="EMBL" id="BKAJ01000114">
    <property type="protein sequence ID" value="GEP58937.1"/>
    <property type="molecule type" value="Genomic_DNA"/>
</dbReference>
<accession>A0A512NJ08</accession>
<protein>
    <submittedName>
        <fullName evidence="2">Uncharacterized protein</fullName>
    </submittedName>
</protein>
<evidence type="ECO:0000313" key="3">
    <source>
        <dbReference type="Proteomes" id="UP000321058"/>
    </source>
</evidence>
<keyword evidence="1" id="KW-0732">Signal</keyword>